<protein>
    <submittedName>
        <fullName evidence="1">Uncharacterized protein</fullName>
    </submittedName>
</protein>
<evidence type="ECO:0000313" key="2">
    <source>
        <dbReference type="Proteomes" id="UP000299102"/>
    </source>
</evidence>
<dbReference type="Proteomes" id="UP000299102">
    <property type="component" value="Unassembled WGS sequence"/>
</dbReference>
<sequence>MALAIDKKNKVMVILIEKLYKKYFSNKSPLISDALGERKNRPAWTGSGVPRKIMWLPPSFLRNHLSCHDKQTLTGSQTPD</sequence>
<name>A0A4C1ZY90_EUMVA</name>
<keyword evidence="2" id="KW-1185">Reference proteome</keyword>
<proteinExistence type="predicted"/>
<gene>
    <name evidence="1" type="ORF">EVAR_11225_1</name>
</gene>
<evidence type="ECO:0000313" key="1">
    <source>
        <dbReference type="EMBL" id="GBP92980.1"/>
    </source>
</evidence>
<reference evidence="1 2" key="1">
    <citation type="journal article" date="2019" name="Commun. Biol.">
        <title>The bagworm genome reveals a unique fibroin gene that provides high tensile strength.</title>
        <authorList>
            <person name="Kono N."/>
            <person name="Nakamura H."/>
            <person name="Ohtoshi R."/>
            <person name="Tomita M."/>
            <person name="Numata K."/>
            <person name="Arakawa K."/>
        </authorList>
    </citation>
    <scope>NUCLEOTIDE SEQUENCE [LARGE SCALE GENOMIC DNA]</scope>
</reference>
<comment type="caution">
    <text evidence="1">The sequence shown here is derived from an EMBL/GenBank/DDBJ whole genome shotgun (WGS) entry which is preliminary data.</text>
</comment>
<dbReference type="AlphaFoldDB" id="A0A4C1ZY90"/>
<dbReference type="EMBL" id="BGZK01002327">
    <property type="protein sequence ID" value="GBP92980.1"/>
    <property type="molecule type" value="Genomic_DNA"/>
</dbReference>
<accession>A0A4C1ZY90</accession>
<organism evidence="1 2">
    <name type="scientific">Eumeta variegata</name>
    <name type="common">Bagworm moth</name>
    <name type="synonym">Eumeta japonica</name>
    <dbReference type="NCBI Taxonomy" id="151549"/>
    <lineage>
        <taxon>Eukaryota</taxon>
        <taxon>Metazoa</taxon>
        <taxon>Ecdysozoa</taxon>
        <taxon>Arthropoda</taxon>
        <taxon>Hexapoda</taxon>
        <taxon>Insecta</taxon>
        <taxon>Pterygota</taxon>
        <taxon>Neoptera</taxon>
        <taxon>Endopterygota</taxon>
        <taxon>Lepidoptera</taxon>
        <taxon>Glossata</taxon>
        <taxon>Ditrysia</taxon>
        <taxon>Tineoidea</taxon>
        <taxon>Psychidae</taxon>
        <taxon>Oiketicinae</taxon>
        <taxon>Eumeta</taxon>
    </lineage>
</organism>